<protein>
    <recommendedName>
        <fullName evidence="4">RING-type domain-containing protein</fullName>
    </recommendedName>
</protein>
<feature type="compositionally biased region" description="Basic and acidic residues" evidence="1">
    <location>
        <begin position="1"/>
        <end position="20"/>
    </location>
</feature>
<reference evidence="2 3" key="1">
    <citation type="journal article" date="2017" name="Gigascience">
        <title>Genome sequence of the small brown planthopper, Laodelphax striatellus.</title>
        <authorList>
            <person name="Zhu J."/>
            <person name="Jiang F."/>
            <person name="Wang X."/>
            <person name="Yang P."/>
            <person name="Bao Y."/>
            <person name="Zhao W."/>
            <person name="Wang W."/>
            <person name="Lu H."/>
            <person name="Wang Q."/>
            <person name="Cui N."/>
            <person name="Li J."/>
            <person name="Chen X."/>
            <person name="Luo L."/>
            <person name="Yu J."/>
            <person name="Kang L."/>
            <person name="Cui F."/>
        </authorList>
    </citation>
    <scope>NUCLEOTIDE SEQUENCE [LARGE SCALE GENOMIC DNA]</scope>
    <source>
        <strain evidence="2">Lst14</strain>
    </source>
</reference>
<dbReference type="InterPro" id="IPR013083">
    <property type="entry name" value="Znf_RING/FYVE/PHD"/>
</dbReference>
<feature type="region of interest" description="Disordered" evidence="1">
    <location>
        <begin position="1"/>
        <end position="28"/>
    </location>
</feature>
<evidence type="ECO:0008006" key="4">
    <source>
        <dbReference type="Google" id="ProtNLM"/>
    </source>
</evidence>
<dbReference type="AlphaFoldDB" id="A0A482WKB9"/>
<dbReference type="Gene3D" id="3.30.40.10">
    <property type="entry name" value="Zinc/RING finger domain, C3HC4 (zinc finger)"/>
    <property type="match status" value="1"/>
</dbReference>
<sequence>MVSDFKFERPQVPDTPHGEEDNGEIEDGDELYQRKVDEGLVQYKLRPTRFNLATPFDMCTRGFVEKQKQQLQQDMTDVEQQIPAGKKQCCFCTKYNPTRLSVPCGHRVGCAKCVLQFLQTNIYLQLTLGSGEIASYEEYPLPFRCPVCQCLIGRLQRVISNLDSGKNGMRQLAAAISPPDQLAATSSIQGLVPLAINPSLLFRDNQLQPTIRDDI</sequence>
<comment type="caution">
    <text evidence="2">The sequence shown here is derived from an EMBL/GenBank/DDBJ whole genome shotgun (WGS) entry which is preliminary data.</text>
</comment>
<proteinExistence type="predicted"/>
<accession>A0A482WKB9</accession>
<dbReference type="EMBL" id="QKKF02033182">
    <property type="protein sequence ID" value="RZF33908.1"/>
    <property type="molecule type" value="Genomic_DNA"/>
</dbReference>
<evidence type="ECO:0000313" key="2">
    <source>
        <dbReference type="EMBL" id="RZF33908.1"/>
    </source>
</evidence>
<dbReference type="OrthoDB" id="6646569at2759"/>
<evidence type="ECO:0000313" key="3">
    <source>
        <dbReference type="Proteomes" id="UP000291343"/>
    </source>
</evidence>
<name>A0A482WKB9_LAOST</name>
<gene>
    <name evidence="2" type="ORF">LSTR_LSTR012250</name>
</gene>
<dbReference type="InParanoid" id="A0A482WKB9"/>
<organism evidence="2 3">
    <name type="scientific">Laodelphax striatellus</name>
    <name type="common">Small brown planthopper</name>
    <name type="synonym">Delphax striatella</name>
    <dbReference type="NCBI Taxonomy" id="195883"/>
    <lineage>
        <taxon>Eukaryota</taxon>
        <taxon>Metazoa</taxon>
        <taxon>Ecdysozoa</taxon>
        <taxon>Arthropoda</taxon>
        <taxon>Hexapoda</taxon>
        <taxon>Insecta</taxon>
        <taxon>Pterygota</taxon>
        <taxon>Neoptera</taxon>
        <taxon>Paraneoptera</taxon>
        <taxon>Hemiptera</taxon>
        <taxon>Auchenorrhyncha</taxon>
        <taxon>Fulgoroidea</taxon>
        <taxon>Delphacidae</taxon>
        <taxon>Criomorphinae</taxon>
        <taxon>Laodelphax</taxon>
    </lineage>
</organism>
<dbReference type="Proteomes" id="UP000291343">
    <property type="component" value="Unassembled WGS sequence"/>
</dbReference>
<evidence type="ECO:0000256" key="1">
    <source>
        <dbReference type="SAM" id="MobiDB-lite"/>
    </source>
</evidence>
<keyword evidence="3" id="KW-1185">Reference proteome</keyword>